<dbReference type="Proteomes" id="UP000016587">
    <property type="component" value="Chromosome"/>
</dbReference>
<dbReference type="InterPro" id="IPR023081">
    <property type="entry name" value="Cell_div_FtsB"/>
</dbReference>
<keyword evidence="5 7" id="KW-0472">Membrane</keyword>
<dbReference type="STRING" id="1121448.DGI_2528"/>
<dbReference type="InterPro" id="IPR007060">
    <property type="entry name" value="FtsL/DivIC"/>
</dbReference>
<dbReference type="HOGENOM" id="CLU_134863_1_1_7"/>
<feature type="transmembrane region" description="Helical" evidence="7">
    <location>
        <begin position="6"/>
        <end position="23"/>
    </location>
</feature>
<dbReference type="PANTHER" id="PTHR37485">
    <property type="entry name" value="CELL DIVISION PROTEIN FTSB"/>
    <property type="match status" value="1"/>
</dbReference>
<keyword evidence="3 7" id="KW-0812">Transmembrane</keyword>
<dbReference type="GO" id="GO:0030428">
    <property type="term" value="C:cell septum"/>
    <property type="evidence" value="ECO:0007669"/>
    <property type="project" value="TreeGrafter"/>
</dbReference>
<proteinExistence type="predicted"/>
<dbReference type="PATRIC" id="fig|1121448.10.peg.2478"/>
<dbReference type="EMBL" id="CP006585">
    <property type="protein sequence ID" value="AGW14263.1"/>
    <property type="molecule type" value="Genomic_DNA"/>
</dbReference>
<dbReference type="AlphaFoldDB" id="T2GD79"/>
<evidence type="ECO:0000256" key="6">
    <source>
        <dbReference type="ARBA" id="ARBA00023306"/>
    </source>
</evidence>
<evidence type="ECO:0000256" key="1">
    <source>
        <dbReference type="ARBA" id="ARBA00022475"/>
    </source>
</evidence>
<keyword evidence="9" id="KW-1185">Reference proteome</keyword>
<dbReference type="GO" id="GO:0043093">
    <property type="term" value="P:FtsZ-dependent cytokinesis"/>
    <property type="evidence" value="ECO:0007669"/>
    <property type="project" value="TreeGrafter"/>
</dbReference>
<dbReference type="eggNOG" id="COG2919">
    <property type="taxonomic scope" value="Bacteria"/>
</dbReference>
<keyword evidence="6" id="KW-0131">Cell cycle</keyword>
<evidence type="ECO:0000313" key="8">
    <source>
        <dbReference type="EMBL" id="AGW14263.1"/>
    </source>
</evidence>
<keyword evidence="4 7" id="KW-1133">Transmembrane helix</keyword>
<reference evidence="9" key="2">
    <citation type="submission" date="2013-07" db="EMBL/GenBank/DDBJ databases">
        <authorList>
            <person name="Morais-Silva F.O."/>
            <person name="Rezende A.M."/>
            <person name="Pimentel C."/>
            <person name="Resende D.M."/>
            <person name="Santos C.I."/>
            <person name="Clemente C."/>
            <person name="de Oliveira L.M."/>
            <person name="da Silva S.M."/>
            <person name="Costa D.A."/>
            <person name="Varela-Raposo A."/>
            <person name="Horacio E.C.A."/>
            <person name="Matos M."/>
            <person name="Flores O."/>
            <person name="Ruiz J.C."/>
            <person name="Rodrigues-Pousada C."/>
        </authorList>
    </citation>
    <scope>NUCLEOTIDE SEQUENCE [LARGE SCALE GENOMIC DNA]</scope>
    <source>
        <strain evidence="9">ATCC 19364 / DSM 1382 / NCIMB 9332 / VKM B-1759</strain>
    </source>
</reference>
<evidence type="ECO:0000256" key="2">
    <source>
        <dbReference type="ARBA" id="ARBA00022618"/>
    </source>
</evidence>
<evidence type="ECO:0000256" key="5">
    <source>
        <dbReference type="ARBA" id="ARBA00023136"/>
    </source>
</evidence>
<dbReference type="RefSeq" id="WP_021761263.1">
    <property type="nucleotide sequence ID" value="NC_022444.1"/>
</dbReference>
<dbReference type="PANTHER" id="PTHR37485:SF1">
    <property type="entry name" value="CELL DIVISION PROTEIN FTSB"/>
    <property type="match status" value="1"/>
</dbReference>
<keyword evidence="1" id="KW-1003">Cell membrane</keyword>
<evidence type="ECO:0000256" key="4">
    <source>
        <dbReference type="ARBA" id="ARBA00022989"/>
    </source>
</evidence>
<sequence length="107" mass="12233">MPWNKLLAYGLVAINLVLGYSLFAGDQGLFSYLELRGRQDELTRRMQAVDEAGLALSNEIRLLKEDRVYIEKVIRQQLNYIRPNEVLYLFPGGDETDTGAMRHASKD</sequence>
<accession>T2GD79</accession>
<name>T2GD79_MEGG1</name>
<evidence type="ECO:0000256" key="7">
    <source>
        <dbReference type="SAM" id="Phobius"/>
    </source>
</evidence>
<reference evidence="8 9" key="1">
    <citation type="journal article" date="2013" name="J. Bacteriol.">
        <title>Roles of HynAB and Ech, the only two hydrogenases found in the model sulfate reducer Desulfovibrio gigas.</title>
        <authorList>
            <person name="Morais-Silva F.O."/>
            <person name="Santos C.I."/>
            <person name="Rodrigues R."/>
            <person name="Pereira I.A."/>
            <person name="Rodrigues-Pousada C."/>
        </authorList>
    </citation>
    <scope>NUCLEOTIDE SEQUENCE [LARGE SCALE GENOMIC DNA]</scope>
    <source>
        <strain evidence="9">ATCC 19364 / DSM 1382 / NCIMB 9332 / VKM B-1759</strain>
    </source>
</reference>
<keyword evidence="2" id="KW-0132">Cell division</keyword>
<evidence type="ECO:0000256" key="3">
    <source>
        <dbReference type="ARBA" id="ARBA00022692"/>
    </source>
</evidence>
<gene>
    <name evidence="8" type="ORF">DGI_2528</name>
</gene>
<dbReference type="OrthoDB" id="5471911at2"/>
<organism evidence="8 9">
    <name type="scientific">Megalodesulfovibrio gigas (strain ATCC 19364 / DSM 1382 / NCIMB 9332 / VKM B-1759)</name>
    <name type="common">Desulfovibrio gigas</name>
    <dbReference type="NCBI Taxonomy" id="1121448"/>
    <lineage>
        <taxon>Bacteria</taxon>
        <taxon>Pseudomonadati</taxon>
        <taxon>Thermodesulfobacteriota</taxon>
        <taxon>Desulfovibrionia</taxon>
        <taxon>Desulfovibrionales</taxon>
        <taxon>Desulfovibrionaceae</taxon>
        <taxon>Megalodesulfovibrio</taxon>
    </lineage>
</organism>
<protein>
    <submittedName>
        <fullName evidence="8">Putative septum formation initiator family</fullName>
    </submittedName>
</protein>
<evidence type="ECO:0000313" key="9">
    <source>
        <dbReference type="Proteomes" id="UP000016587"/>
    </source>
</evidence>
<dbReference type="Pfam" id="PF04977">
    <property type="entry name" value="DivIC"/>
    <property type="match status" value="1"/>
</dbReference>
<dbReference type="KEGG" id="dgg:DGI_2528"/>